<gene>
    <name evidence="2" type="ORF">DSTB1V02_LOCUS10724</name>
</gene>
<reference evidence="2" key="1">
    <citation type="submission" date="2020-11" db="EMBL/GenBank/DDBJ databases">
        <authorList>
            <person name="Tran Van P."/>
        </authorList>
    </citation>
    <scope>NUCLEOTIDE SEQUENCE</scope>
</reference>
<accession>A0A7R9ABE1</accession>
<proteinExistence type="predicted"/>
<name>A0A7R9ABE1_9CRUS</name>
<dbReference type="AlphaFoldDB" id="A0A7R9ABE1"/>
<organism evidence="2">
    <name type="scientific">Darwinula stevensoni</name>
    <dbReference type="NCBI Taxonomy" id="69355"/>
    <lineage>
        <taxon>Eukaryota</taxon>
        <taxon>Metazoa</taxon>
        <taxon>Ecdysozoa</taxon>
        <taxon>Arthropoda</taxon>
        <taxon>Crustacea</taxon>
        <taxon>Oligostraca</taxon>
        <taxon>Ostracoda</taxon>
        <taxon>Podocopa</taxon>
        <taxon>Podocopida</taxon>
        <taxon>Darwinulocopina</taxon>
        <taxon>Darwinuloidea</taxon>
        <taxon>Darwinulidae</taxon>
        <taxon>Darwinula</taxon>
    </lineage>
</organism>
<protein>
    <submittedName>
        <fullName evidence="2">Uncharacterized protein</fullName>
    </submittedName>
</protein>
<evidence type="ECO:0000313" key="2">
    <source>
        <dbReference type="EMBL" id="CAD7250955.1"/>
    </source>
</evidence>
<feature type="compositionally biased region" description="Basic residues" evidence="1">
    <location>
        <begin position="85"/>
        <end position="97"/>
    </location>
</feature>
<sequence length="166" mass="18369">MQIILVGPNSEGGTDRNNTLRAGSVFHVVELLISTSELFAPGADQPDEVEDGDRRNTEADSPDPSDARREVELRHPPTSDIRTPSRARPHPLTRPRRPLRVSARRLREPAGLKVRVRARNIRLRLQPFPKAFLHALPDPSIPAVLIQDAGILFSALFLDDLGANLS</sequence>
<keyword evidence="3" id="KW-1185">Reference proteome</keyword>
<dbReference type="Proteomes" id="UP000677054">
    <property type="component" value="Unassembled WGS sequence"/>
</dbReference>
<feature type="region of interest" description="Disordered" evidence="1">
    <location>
        <begin position="39"/>
        <end position="97"/>
    </location>
</feature>
<dbReference type="EMBL" id="CAJPEV010003177">
    <property type="protein sequence ID" value="CAG0899126.1"/>
    <property type="molecule type" value="Genomic_DNA"/>
</dbReference>
<feature type="compositionally biased region" description="Basic and acidic residues" evidence="1">
    <location>
        <begin position="65"/>
        <end position="77"/>
    </location>
</feature>
<evidence type="ECO:0000313" key="3">
    <source>
        <dbReference type="Proteomes" id="UP000677054"/>
    </source>
</evidence>
<dbReference type="EMBL" id="LR902694">
    <property type="protein sequence ID" value="CAD7250955.1"/>
    <property type="molecule type" value="Genomic_DNA"/>
</dbReference>
<evidence type="ECO:0000256" key="1">
    <source>
        <dbReference type="SAM" id="MobiDB-lite"/>
    </source>
</evidence>